<evidence type="ECO:0000313" key="8">
    <source>
        <dbReference type="Proteomes" id="UP001629953"/>
    </source>
</evidence>
<comment type="cofactor">
    <cofactor evidence="1">
        <name>pyridoxal 5'-phosphate</name>
        <dbReference type="ChEBI" id="CHEBI:597326"/>
    </cofactor>
</comment>
<comment type="similarity">
    <text evidence="2">Belongs to the class-I pyridoxal-phosphate-dependent aminotransferase family.</text>
</comment>
<dbReference type="Proteomes" id="UP001629953">
    <property type="component" value="Unassembled WGS sequence"/>
</dbReference>
<dbReference type="EMBL" id="JBEQCT010000003">
    <property type="protein sequence ID" value="MFM2485025.1"/>
    <property type="molecule type" value="Genomic_DNA"/>
</dbReference>
<gene>
    <name evidence="7" type="ORF">ABUE30_08105</name>
</gene>
<dbReference type="CDD" id="cd00609">
    <property type="entry name" value="AAT_like"/>
    <property type="match status" value="1"/>
</dbReference>
<dbReference type="GO" id="GO:0008483">
    <property type="term" value="F:transaminase activity"/>
    <property type="evidence" value="ECO:0007669"/>
    <property type="project" value="UniProtKB-KW"/>
</dbReference>
<evidence type="ECO:0000256" key="1">
    <source>
        <dbReference type="ARBA" id="ARBA00001933"/>
    </source>
</evidence>
<dbReference type="SUPFAM" id="SSF53383">
    <property type="entry name" value="PLP-dependent transferases"/>
    <property type="match status" value="1"/>
</dbReference>
<dbReference type="Pfam" id="PF00155">
    <property type="entry name" value="Aminotran_1_2"/>
    <property type="match status" value="1"/>
</dbReference>
<keyword evidence="4 7" id="KW-0808">Transferase</keyword>
<dbReference type="InterPro" id="IPR004839">
    <property type="entry name" value="Aminotransferase_I/II_large"/>
</dbReference>
<evidence type="ECO:0000256" key="3">
    <source>
        <dbReference type="ARBA" id="ARBA00022576"/>
    </source>
</evidence>
<dbReference type="InterPro" id="IPR050596">
    <property type="entry name" value="AspAT/PAT-like"/>
</dbReference>
<evidence type="ECO:0000259" key="6">
    <source>
        <dbReference type="Pfam" id="PF00155"/>
    </source>
</evidence>
<dbReference type="PANTHER" id="PTHR46383">
    <property type="entry name" value="ASPARTATE AMINOTRANSFERASE"/>
    <property type="match status" value="1"/>
</dbReference>
<dbReference type="InterPro" id="IPR015421">
    <property type="entry name" value="PyrdxlP-dep_Trfase_major"/>
</dbReference>
<evidence type="ECO:0000256" key="5">
    <source>
        <dbReference type="ARBA" id="ARBA00022898"/>
    </source>
</evidence>
<dbReference type="RefSeq" id="WP_408623238.1">
    <property type="nucleotide sequence ID" value="NZ_JBEQCT010000003.1"/>
</dbReference>
<keyword evidence="8" id="KW-1185">Reference proteome</keyword>
<dbReference type="InterPro" id="IPR015424">
    <property type="entry name" value="PyrdxlP-dep_Trfase"/>
</dbReference>
<dbReference type="EC" id="2.6.1.-" evidence="7"/>
<proteinExistence type="inferred from homology"/>
<dbReference type="Gene3D" id="3.40.640.10">
    <property type="entry name" value="Type I PLP-dependent aspartate aminotransferase-like (Major domain)"/>
    <property type="match status" value="1"/>
</dbReference>
<keyword evidence="5" id="KW-0663">Pyridoxal phosphate</keyword>
<reference evidence="7 8" key="1">
    <citation type="journal article" date="2013" name="Int. J. Syst. Evol. Microbiol.">
        <title>Celerinatantimonas yamalensis sp. nov., a cold-adapted diazotrophic bacterium from a cold permafrost brine.</title>
        <authorList>
            <person name="Shcherbakova V."/>
            <person name="Chuvilskaya N."/>
            <person name="Rivkina E."/>
            <person name="Demidov N."/>
            <person name="Uchaeva V."/>
            <person name="Suetin S."/>
            <person name="Suzina N."/>
            <person name="Gilichinsky D."/>
        </authorList>
    </citation>
    <scope>NUCLEOTIDE SEQUENCE [LARGE SCALE GENOMIC DNA]</scope>
    <source>
        <strain evidence="7 8">C7</strain>
    </source>
</reference>
<sequence length="392" mass="43138">MPLPSLNDINPVAASLEASSIRAIANFGMTQEGVIPLWFGESDIVTPEFICQAAFDSLAAGQTRYTPNNGILALRQALSSYQTTLFNQSFDEDNIVVTVSGTNAVMLAAQTIISPTDKVVVITPAFPTLMAIPRLLGAQVIEFPLTQMQGRFELDLNGLFKILKGARALVINSPANPTGWVASFAQLCAIAEFSRQMGIWVISDEVYNRHVYQGQCAPSFAQIMNEDDRIIICNSFSKAWCMTGWRLGWLTLPKVLRPTITKLIEFNVSCAPAFVQAAGLAAITQGEVFLQQTLVRFRQSRTMVYDALNDVDGITLYDMPATFYAFIKVDGLADDSQAYILNMIRNEKVGVAPGEAFGEAGKGHLRICYGQNHQSLALALQRLRRYLSCYHN</sequence>
<comment type="caution">
    <text evidence="7">The sequence shown here is derived from an EMBL/GenBank/DDBJ whole genome shotgun (WGS) entry which is preliminary data.</text>
</comment>
<name>A0ABW9G5V9_9GAMM</name>
<evidence type="ECO:0000256" key="2">
    <source>
        <dbReference type="ARBA" id="ARBA00007441"/>
    </source>
</evidence>
<dbReference type="Gene3D" id="3.90.1150.10">
    <property type="entry name" value="Aspartate Aminotransferase, domain 1"/>
    <property type="match status" value="1"/>
</dbReference>
<protein>
    <submittedName>
        <fullName evidence="7">Pyridoxal phosphate-dependent aminotransferase</fullName>
        <ecNumber evidence="7">2.6.1.-</ecNumber>
    </submittedName>
</protein>
<dbReference type="InterPro" id="IPR015422">
    <property type="entry name" value="PyrdxlP-dep_Trfase_small"/>
</dbReference>
<keyword evidence="3 7" id="KW-0032">Aminotransferase</keyword>
<evidence type="ECO:0000313" key="7">
    <source>
        <dbReference type="EMBL" id="MFM2485025.1"/>
    </source>
</evidence>
<evidence type="ECO:0000256" key="4">
    <source>
        <dbReference type="ARBA" id="ARBA00022679"/>
    </source>
</evidence>
<dbReference type="NCBIfam" id="NF004770">
    <property type="entry name" value="PRK06108.1"/>
    <property type="match status" value="1"/>
</dbReference>
<accession>A0ABW9G5V9</accession>
<feature type="domain" description="Aminotransferase class I/classII large" evidence="6">
    <location>
        <begin position="46"/>
        <end position="383"/>
    </location>
</feature>
<organism evidence="7 8">
    <name type="scientific">Celerinatantimonas yamalensis</name>
    <dbReference type="NCBI Taxonomy" id="559956"/>
    <lineage>
        <taxon>Bacteria</taxon>
        <taxon>Pseudomonadati</taxon>
        <taxon>Pseudomonadota</taxon>
        <taxon>Gammaproteobacteria</taxon>
        <taxon>Celerinatantimonadaceae</taxon>
        <taxon>Celerinatantimonas</taxon>
    </lineage>
</organism>